<dbReference type="AlphaFoldDB" id="A0A418ZVJ2"/>
<evidence type="ECO:0000313" key="3">
    <source>
        <dbReference type="Proteomes" id="UP000285530"/>
    </source>
</evidence>
<dbReference type="Pfam" id="PF05099">
    <property type="entry name" value="TerB"/>
    <property type="match status" value="1"/>
</dbReference>
<dbReference type="Gene3D" id="1.10.3680.10">
    <property type="entry name" value="TerB-like"/>
    <property type="match status" value="1"/>
</dbReference>
<evidence type="ECO:0000259" key="1">
    <source>
        <dbReference type="Pfam" id="PF05099"/>
    </source>
</evidence>
<proteinExistence type="predicted"/>
<feature type="domain" description="Co-chaperone DjlA N-terminal" evidence="1">
    <location>
        <begin position="24"/>
        <end position="139"/>
    </location>
</feature>
<dbReference type="InterPro" id="IPR029024">
    <property type="entry name" value="TerB-like"/>
</dbReference>
<sequence>MFMDLINRLMGDAPQTLPPADADLAIAALLVRVARADDHYNDAERAHIDRVLACREGLTPEAAAARRLEAEQLEVEATDTVRFTRQIKDRIALEDRCAVLAAMWEIAYADNARSADEDSLIRLVAGLLGIPDQRSAQIRRQVRARMAGDQTDA</sequence>
<dbReference type="CDD" id="cd07313">
    <property type="entry name" value="terB_like_2"/>
    <property type="match status" value="1"/>
</dbReference>
<dbReference type="InterPro" id="IPR007791">
    <property type="entry name" value="DjlA_N"/>
</dbReference>
<organism evidence="2 3">
    <name type="scientific">Paracoccus aestuarii</name>
    <dbReference type="NCBI Taxonomy" id="453842"/>
    <lineage>
        <taxon>Bacteria</taxon>
        <taxon>Pseudomonadati</taxon>
        <taxon>Pseudomonadota</taxon>
        <taxon>Alphaproteobacteria</taxon>
        <taxon>Rhodobacterales</taxon>
        <taxon>Paracoccaceae</taxon>
        <taxon>Paracoccus</taxon>
    </lineage>
</organism>
<name>A0A418ZVJ2_9RHOB</name>
<dbReference type="Proteomes" id="UP000285530">
    <property type="component" value="Unassembled WGS sequence"/>
</dbReference>
<dbReference type="RefSeq" id="WP_119886384.1">
    <property type="nucleotide sequence ID" value="NZ_CP067169.1"/>
</dbReference>
<dbReference type="SUPFAM" id="SSF158682">
    <property type="entry name" value="TerB-like"/>
    <property type="match status" value="1"/>
</dbReference>
<reference evidence="2 3" key="1">
    <citation type="submission" date="2018-09" db="EMBL/GenBank/DDBJ databases">
        <title>Paracoccus onubensis nov. sp. a moderate halophilic bacterium isolated from Gruta de las Maravillas (Aracena, Spain).</title>
        <authorList>
            <person name="Jurado V."/>
            <person name="Gutierrez-Patricio S."/>
            <person name="Gonzalez-Pimentel J.L."/>
            <person name="Laiz L."/>
            <person name="Saiz-Jimenez C."/>
        </authorList>
    </citation>
    <scope>NUCLEOTIDE SEQUENCE [LARGE SCALE GENOMIC DNA]</scope>
    <source>
        <strain evidence="2 3">DSM 19484</strain>
    </source>
</reference>
<keyword evidence="3" id="KW-1185">Reference proteome</keyword>
<evidence type="ECO:0000313" key="2">
    <source>
        <dbReference type="EMBL" id="RJL04068.1"/>
    </source>
</evidence>
<gene>
    <name evidence="2" type="ORF">D3P06_09680</name>
</gene>
<comment type="caution">
    <text evidence="2">The sequence shown here is derived from an EMBL/GenBank/DDBJ whole genome shotgun (WGS) entry which is preliminary data.</text>
</comment>
<protein>
    <submittedName>
        <fullName evidence="2">TerB family tellurite resistance protein</fullName>
    </submittedName>
</protein>
<dbReference type="EMBL" id="QZEV01000042">
    <property type="protein sequence ID" value="RJL04068.1"/>
    <property type="molecule type" value="Genomic_DNA"/>
</dbReference>
<accession>A0A418ZVJ2</accession>
<dbReference type="OrthoDB" id="5402150at2"/>